<dbReference type="OrthoDB" id="9766710at2"/>
<dbReference type="STRING" id="649638.Trad_0327"/>
<reference evidence="2 3" key="2">
    <citation type="journal article" date="2011" name="Stand. Genomic Sci.">
        <title>Complete genome sequence of Truepera radiovictrix type strain (RQ-24).</title>
        <authorList>
            <person name="Ivanova N."/>
            <person name="Rohde C."/>
            <person name="Munk C."/>
            <person name="Nolan M."/>
            <person name="Lucas S."/>
            <person name="Del Rio T.G."/>
            <person name="Tice H."/>
            <person name="Deshpande S."/>
            <person name="Cheng J.F."/>
            <person name="Tapia R."/>
            <person name="Han C."/>
            <person name="Goodwin L."/>
            <person name="Pitluck S."/>
            <person name="Liolios K."/>
            <person name="Mavromatis K."/>
            <person name="Mikhailova N."/>
            <person name="Pati A."/>
            <person name="Chen A."/>
            <person name="Palaniappan K."/>
            <person name="Land M."/>
            <person name="Hauser L."/>
            <person name="Chang Y.J."/>
            <person name="Jeffries C.D."/>
            <person name="Brambilla E."/>
            <person name="Rohde M."/>
            <person name="Goker M."/>
            <person name="Tindall B.J."/>
            <person name="Woyke T."/>
            <person name="Bristow J."/>
            <person name="Eisen J.A."/>
            <person name="Markowitz V."/>
            <person name="Hugenholtz P."/>
            <person name="Kyrpides N.C."/>
            <person name="Klenk H.P."/>
            <person name="Lapidus A."/>
        </authorList>
    </citation>
    <scope>NUCLEOTIDE SEQUENCE [LARGE SCALE GENOMIC DNA]</scope>
    <source>
        <strain evidence="3">DSM 17093 / CIP 108686 / LMG 22925 / RQ-24</strain>
    </source>
</reference>
<organism evidence="2 3">
    <name type="scientific">Truepera radiovictrix (strain DSM 17093 / CIP 108686 / LMG 22925 / RQ-24)</name>
    <dbReference type="NCBI Taxonomy" id="649638"/>
    <lineage>
        <taxon>Bacteria</taxon>
        <taxon>Thermotogati</taxon>
        <taxon>Deinococcota</taxon>
        <taxon>Deinococci</taxon>
        <taxon>Trueperales</taxon>
        <taxon>Trueperaceae</taxon>
        <taxon>Truepera</taxon>
    </lineage>
</organism>
<dbReference type="AlphaFoldDB" id="D7CRH6"/>
<feature type="chain" id="PRO_5003094141" evidence="1">
    <location>
        <begin position="29"/>
        <end position="779"/>
    </location>
</feature>
<evidence type="ECO:0000313" key="3">
    <source>
        <dbReference type="Proteomes" id="UP000000379"/>
    </source>
</evidence>
<dbReference type="SMART" id="SM00028">
    <property type="entry name" value="TPR"/>
    <property type="match status" value="2"/>
</dbReference>
<dbReference type="Proteomes" id="UP000000379">
    <property type="component" value="Chromosome"/>
</dbReference>
<accession>D7CRH6</accession>
<dbReference type="EMBL" id="CP002049">
    <property type="protein sequence ID" value="ADI13466.1"/>
    <property type="molecule type" value="Genomic_DNA"/>
</dbReference>
<evidence type="ECO:0000313" key="2">
    <source>
        <dbReference type="EMBL" id="ADI13466.1"/>
    </source>
</evidence>
<dbReference type="eggNOG" id="COG0457">
    <property type="taxonomic scope" value="Bacteria"/>
</dbReference>
<gene>
    <name evidence="2" type="ordered locus">Trad_0327</name>
</gene>
<protein>
    <submittedName>
        <fullName evidence="2">Tetratricopeptide TPR_4</fullName>
    </submittedName>
</protein>
<proteinExistence type="predicted"/>
<evidence type="ECO:0000256" key="1">
    <source>
        <dbReference type="SAM" id="SignalP"/>
    </source>
</evidence>
<dbReference type="KEGG" id="tra:Trad_0327"/>
<name>D7CRH6_TRURR</name>
<dbReference type="InterPro" id="IPR011990">
    <property type="entry name" value="TPR-like_helical_dom_sf"/>
</dbReference>
<reference evidence="3" key="1">
    <citation type="submission" date="2010-05" db="EMBL/GenBank/DDBJ databases">
        <title>The complete genome of Truepera radiovictris DSM 17093.</title>
        <authorList>
            <consortium name="US DOE Joint Genome Institute (JGI-PGF)"/>
            <person name="Lucas S."/>
            <person name="Copeland A."/>
            <person name="Lapidus A."/>
            <person name="Glavina del Rio T."/>
            <person name="Dalin E."/>
            <person name="Tice H."/>
            <person name="Bruce D."/>
            <person name="Goodwin L."/>
            <person name="Pitluck S."/>
            <person name="Kyrpides N."/>
            <person name="Mavromatis K."/>
            <person name="Ovchinnikova G."/>
            <person name="Munk A.C."/>
            <person name="Detter J.C."/>
            <person name="Han C."/>
            <person name="Tapia R."/>
            <person name="Land M."/>
            <person name="Hauser L."/>
            <person name="Markowitz V."/>
            <person name="Cheng J.-F."/>
            <person name="Hugenholtz P."/>
            <person name="Woyke T."/>
            <person name="Wu D."/>
            <person name="Tindall B."/>
            <person name="Pomrenke H.G."/>
            <person name="Brambilla E."/>
            <person name="Klenk H.-P."/>
            <person name="Eisen J.A."/>
        </authorList>
    </citation>
    <scope>NUCLEOTIDE SEQUENCE [LARGE SCALE GENOMIC DNA]</scope>
    <source>
        <strain evidence="3">DSM 17093 / CIP 108686 / LMG 22925 / RQ-24</strain>
    </source>
</reference>
<sequence>MIPINTPYRYFRCWLLLGALLALSLAHAQPRLAVFPFAATDARLGVAVADRVAQGVAAPKIAPELALTLVPPYIVQEGRFLSPLTLLGGTESRHAARVLQGALGVEVAVTGAVRLAADGLELTLHVARDDGARSFRFRAPESAPGRLVAAARAAIWATTDLPPRRAPAHIDLASPYGDFVRGLVLLGQGRAAEAAELLERAARAPGAEARFENRRRALRAALAGDPASPPLLRAALALGAQPLDVGGARRAFADAERHAALPLAQLWRALLAVQAGEGAPELEALARGWASYPFGAVQAALEAAVREGSLSAAARAELAATEASAALLGGVLLAQVLADPALEAALASRLGRRLPTFAYPFERVSQLALAADDPLAAAQALRTATRLEPAGPQSDLYWTNLGWAYYLLGVLGESEAASRRALELNPGATVARYNLALVQTISGRLGEALASYEAATERDLAATGTVDAAAIEDLRAARARFPQVAGIDYALATLLEASGEDAAAARALGRFVARAGPRDAPFVAAAEARRAALRAPAPPLELSPPTVGLGPERLAVARFLPGDRVQLLTELSTPGAQLPRRVTLELALRAPSGEVLVRERRTERLALPPQSVAVVLEDLALTLPAGLSPGPYTLLVRAREGGQAAAQVTLEVGEGRASLARQLVASGVVLRDLRTQRPLYAAGPAITPDDPEVADARLLNRLLAELARSAAVAEALPDVTQGRFVGLAGAEVFAASGADDVRDFLTFLLLSGEAVDAPFAELYARWAVAGAPRAPLASP</sequence>
<dbReference type="HOGENOM" id="CLU_435407_0_0_0"/>
<keyword evidence="1" id="KW-0732">Signal</keyword>
<feature type="signal peptide" evidence="1">
    <location>
        <begin position="1"/>
        <end position="28"/>
    </location>
</feature>
<dbReference type="InterPro" id="IPR019734">
    <property type="entry name" value="TPR_rpt"/>
</dbReference>
<dbReference type="Gene3D" id="1.25.40.10">
    <property type="entry name" value="Tetratricopeptide repeat domain"/>
    <property type="match status" value="1"/>
</dbReference>
<keyword evidence="3" id="KW-1185">Reference proteome</keyword>
<dbReference type="SUPFAM" id="SSF48452">
    <property type="entry name" value="TPR-like"/>
    <property type="match status" value="1"/>
</dbReference>
<dbReference type="Pfam" id="PF13181">
    <property type="entry name" value="TPR_8"/>
    <property type="match status" value="1"/>
</dbReference>
<dbReference type="RefSeq" id="WP_013176846.1">
    <property type="nucleotide sequence ID" value="NC_014221.1"/>
</dbReference>